<dbReference type="GO" id="GO:0006633">
    <property type="term" value="P:fatty acid biosynthetic process"/>
    <property type="evidence" value="ECO:0007669"/>
    <property type="project" value="InterPro"/>
</dbReference>
<comment type="catalytic activity">
    <reaction evidence="2">
        <text>a very-long-chain acyl-CoA + malonyl-CoA + H(+) = a very-long-chain 3-oxoacyl-CoA + CO2 + CoA</text>
        <dbReference type="Rhea" id="RHEA:32727"/>
        <dbReference type="ChEBI" id="CHEBI:15378"/>
        <dbReference type="ChEBI" id="CHEBI:16526"/>
        <dbReference type="ChEBI" id="CHEBI:57287"/>
        <dbReference type="ChEBI" id="CHEBI:57384"/>
        <dbReference type="ChEBI" id="CHEBI:90725"/>
        <dbReference type="ChEBI" id="CHEBI:90736"/>
        <dbReference type="EC" id="2.3.1.199"/>
    </reaction>
</comment>
<feature type="domain" description="FAE" evidence="3">
    <location>
        <begin position="42"/>
        <end position="95"/>
    </location>
</feature>
<dbReference type="InterPro" id="IPR013601">
    <property type="entry name" value="FAE1_typ3_polyketide_synth"/>
</dbReference>
<dbReference type="Proteomes" id="UP000813462">
    <property type="component" value="Unassembled WGS sequence"/>
</dbReference>
<reference evidence="4" key="1">
    <citation type="journal article" date="2021" name="Front. Plant Sci.">
        <title>Chromosome-Scale Genome Assembly for Chinese Sour Jujube and Insights Into Its Genome Evolution and Domestication Signature.</title>
        <authorList>
            <person name="Shen L.-Y."/>
            <person name="Luo H."/>
            <person name="Wang X.-L."/>
            <person name="Wang X.-M."/>
            <person name="Qiu X.-J."/>
            <person name="Liu H."/>
            <person name="Zhou S.-S."/>
            <person name="Jia K.-H."/>
            <person name="Nie S."/>
            <person name="Bao Y.-T."/>
            <person name="Zhang R.-G."/>
            <person name="Yun Q.-Z."/>
            <person name="Chai Y.-H."/>
            <person name="Lu J.-Y."/>
            <person name="Li Y."/>
            <person name="Zhao S.-W."/>
            <person name="Mao J.-F."/>
            <person name="Jia S.-G."/>
            <person name="Mao Y.-M."/>
        </authorList>
    </citation>
    <scope>NUCLEOTIDE SEQUENCE</scope>
    <source>
        <strain evidence="4">AT0</strain>
        <tissue evidence="4">Leaf</tissue>
    </source>
</reference>
<dbReference type="GO" id="GO:0016020">
    <property type="term" value="C:membrane"/>
    <property type="evidence" value="ECO:0007669"/>
    <property type="project" value="InterPro"/>
</dbReference>
<dbReference type="PANTHER" id="PTHR31561">
    <property type="entry name" value="3-KETOACYL-COA SYNTHASE"/>
    <property type="match status" value="1"/>
</dbReference>
<dbReference type="SUPFAM" id="SSF53901">
    <property type="entry name" value="Thiolase-like"/>
    <property type="match status" value="1"/>
</dbReference>
<dbReference type="GO" id="GO:0009922">
    <property type="term" value="F:fatty acid elongase activity"/>
    <property type="evidence" value="ECO:0007669"/>
    <property type="project" value="UniProtKB-EC"/>
</dbReference>
<dbReference type="AlphaFoldDB" id="A0A978V9Y0"/>
<evidence type="ECO:0000256" key="2">
    <source>
        <dbReference type="ARBA" id="ARBA00047375"/>
    </source>
</evidence>
<evidence type="ECO:0000256" key="1">
    <source>
        <dbReference type="ARBA" id="ARBA00023315"/>
    </source>
</evidence>
<dbReference type="EMBL" id="JAEACU010000006">
    <property type="protein sequence ID" value="KAH7524715.1"/>
    <property type="molecule type" value="Genomic_DNA"/>
</dbReference>
<dbReference type="Pfam" id="PF08392">
    <property type="entry name" value="FAE1_CUT1_RppA"/>
    <property type="match status" value="2"/>
</dbReference>
<proteinExistence type="predicted"/>
<keyword evidence="1" id="KW-0012">Acyltransferase</keyword>
<accession>A0A978V9Y0</accession>
<comment type="caution">
    <text evidence="4">The sequence shown here is derived from an EMBL/GenBank/DDBJ whole genome shotgun (WGS) entry which is preliminary data.</text>
</comment>
<dbReference type="InterPro" id="IPR016039">
    <property type="entry name" value="Thiolase-like"/>
</dbReference>
<protein>
    <recommendedName>
        <fullName evidence="3">FAE domain-containing protein</fullName>
    </recommendedName>
</protein>
<evidence type="ECO:0000313" key="5">
    <source>
        <dbReference type="Proteomes" id="UP000813462"/>
    </source>
</evidence>
<gene>
    <name evidence="4" type="ORF">FEM48_Zijuj06G0148900</name>
</gene>
<evidence type="ECO:0000313" key="4">
    <source>
        <dbReference type="EMBL" id="KAH7524715.1"/>
    </source>
</evidence>
<organism evidence="4 5">
    <name type="scientific">Ziziphus jujuba var. spinosa</name>
    <dbReference type="NCBI Taxonomy" id="714518"/>
    <lineage>
        <taxon>Eukaryota</taxon>
        <taxon>Viridiplantae</taxon>
        <taxon>Streptophyta</taxon>
        <taxon>Embryophyta</taxon>
        <taxon>Tracheophyta</taxon>
        <taxon>Spermatophyta</taxon>
        <taxon>Magnoliopsida</taxon>
        <taxon>eudicotyledons</taxon>
        <taxon>Gunneridae</taxon>
        <taxon>Pentapetalae</taxon>
        <taxon>rosids</taxon>
        <taxon>fabids</taxon>
        <taxon>Rosales</taxon>
        <taxon>Rhamnaceae</taxon>
        <taxon>Paliureae</taxon>
        <taxon>Ziziphus</taxon>
    </lineage>
</organism>
<keyword evidence="1" id="KW-0808">Transferase</keyword>
<evidence type="ECO:0000259" key="3">
    <source>
        <dbReference type="Pfam" id="PF08392"/>
    </source>
</evidence>
<dbReference type="InterPro" id="IPR012392">
    <property type="entry name" value="3-ktacl-CoA_syn"/>
</dbReference>
<feature type="domain" description="FAE" evidence="3">
    <location>
        <begin position="96"/>
        <end position="137"/>
    </location>
</feature>
<name>A0A978V9Y0_ZIZJJ</name>
<sequence>MLESNSDTPLTPQSLRELPDYKQSMKLKYVKAWLPFPHHPWPSESTYLLEPLIRVPFNPCVAELRKEIEVELFGALDTLFEESSVKPKDIRILITRNIFTYNLCGMGCSAGLISIDFAKGLHQVHPNSYALCSLETLRTMKHAREKNTWLDEIHQFPTDVPKELAIRLMFKWHDQNYSTRSCFSARNKKMLVYFVSSFEE</sequence>